<dbReference type="EMBL" id="WBJX01000008">
    <property type="protein sequence ID" value="KAB1636093.1"/>
    <property type="molecule type" value="Genomic_DNA"/>
</dbReference>
<dbReference type="PANTHER" id="PTHR30055:SF234">
    <property type="entry name" value="HTH-TYPE TRANSCRIPTIONAL REGULATOR BETI"/>
    <property type="match status" value="1"/>
</dbReference>
<evidence type="ECO:0000256" key="3">
    <source>
        <dbReference type="ARBA" id="ARBA00023163"/>
    </source>
</evidence>
<evidence type="ECO:0000313" key="6">
    <source>
        <dbReference type="EMBL" id="KAB1636093.1"/>
    </source>
</evidence>
<evidence type="ECO:0000313" key="7">
    <source>
        <dbReference type="Proteomes" id="UP000490386"/>
    </source>
</evidence>
<dbReference type="Proteomes" id="UP000490386">
    <property type="component" value="Unassembled WGS sequence"/>
</dbReference>
<feature type="domain" description="HTH tetR-type" evidence="5">
    <location>
        <begin position="10"/>
        <end position="69"/>
    </location>
</feature>
<keyword evidence="2 4" id="KW-0238">DNA-binding</keyword>
<sequence length="186" mass="20689">MVANNDPRYLRSRLEMRSAALEIARRDPTDLSVTSVCKTSGVDRMTFYRHFASLDALVADAMGDHAERAAAAWEAIADGSGEQENESTQLLTTYLDYIEENQELYRWALSEAGSIRTLHEIRSRFARAIEHELELLAPSLPTEERALRASYAAGGMLGACMHWLSSSPRTPTSELATRLIALSRLS</sequence>
<dbReference type="Pfam" id="PF14278">
    <property type="entry name" value="TetR_C_8"/>
    <property type="match status" value="1"/>
</dbReference>
<dbReference type="GO" id="GO:0003700">
    <property type="term" value="F:DNA-binding transcription factor activity"/>
    <property type="evidence" value="ECO:0007669"/>
    <property type="project" value="TreeGrafter"/>
</dbReference>
<name>A0A7J5AXB6_9MICO</name>
<evidence type="ECO:0000256" key="2">
    <source>
        <dbReference type="ARBA" id="ARBA00023125"/>
    </source>
</evidence>
<evidence type="ECO:0000256" key="1">
    <source>
        <dbReference type="ARBA" id="ARBA00023015"/>
    </source>
</evidence>
<accession>A0A7J5AXB6</accession>
<dbReference type="PROSITE" id="PS50977">
    <property type="entry name" value="HTH_TETR_2"/>
    <property type="match status" value="1"/>
</dbReference>
<dbReference type="InterPro" id="IPR039532">
    <property type="entry name" value="TetR_C_Firmicutes"/>
</dbReference>
<gene>
    <name evidence="6" type="ORF">F8O03_17720</name>
</gene>
<dbReference type="PANTHER" id="PTHR30055">
    <property type="entry name" value="HTH-TYPE TRANSCRIPTIONAL REGULATOR RUTR"/>
    <property type="match status" value="1"/>
</dbReference>
<comment type="caution">
    <text evidence="6">The sequence shown here is derived from an EMBL/GenBank/DDBJ whole genome shotgun (WGS) entry which is preliminary data.</text>
</comment>
<dbReference type="OrthoDB" id="3193022at2"/>
<keyword evidence="3" id="KW-0804">Transcription</keyword>
<reference evidence="6 7" key="1">
    <citation type="submission" date="2019-09" db="EMBL/GenBank/DDBJ databases">
        <title>Phylogeny of genus Pseudoclavibacter and closely related genus.</title>
        <authorList>
            <person name="Li Y."/>
        </authorList>
    </citation>
    <scope>NUCLEOTIDE SEQUENCE [LARGE SCALE GENOMIC DNA]</scope>
    <source>
        <strain evidence="6 7">THG-MD12</strain>
    </source>
</reference>
<dbReference type="InterPro" id="IPR036271">
    <property type="entry name" value="Tet_transcr_reg_TetR-rel_C_sf"/>
</dbReference>
<dbReference type="InterPro" id="IPR009057">
    <property type="entry name" value="Homeodomain-like_sf"/>
</dbReference>
<feature type="DNA-binding region" description="H-T-H motif" evidence="4">
    <location>
        <begin position="32"/>
        <end position="51"/>
    </location>
</feature>
<organism evidence="6 7">
    <name type="scientific">Pseudoclavibacter terrae</name>
    <dbReference type="NCBI Taxonomy" id="1530195"/>
    <lineage>
        <taxon>Bacteria</taxon>
        <taxon>Bacillati</taxon>
        <taxon>Actinomycetota</taxon>
        <taxon>Actinomycetes</taxon>
        <taxon>Micrococcales</taxon>
        <taxon>Microbacteriaceae</taxon>
        <taxon>Pseudoclavibacter</taxon>
    </lineage>
</organism>
<dbReference type="SUPFAM" id="SSF46689">
    <property type="entry name" value="Homeodomain-like"/>
    <property type="match status" value="1"/>
</dbReference>
<proteinExistence type="predicted"/>
<dbReference type="RefSeq" id="WP_151425064.1">
    <property type="nucleotide sequence ID" value="NZ_WBJX01000008.1"/>
</dbReference>
<keyword evidence="7" id="KW-1185">Reference proteome</keyword>
<dbReference type="Gene3D" id="1.10.357.10">
    <property type="entry name" value="Tetracycline Repressor, domain 2"/>
    <property type="match status" value="1"/>
</dbReference>
<dbReference type="SUPFAM" id="SSF48498">
    <property type="entry name" value="Tetracyclin repressor-like, C-terminal domain"/>
    <property type="match status" value="1"/>
</dbReference>
<keyword evidence="1" id="KW-0805">Transcription regulation</keyword>
<protein>
    <submittedName>
        <fullName evidence="6">TetR/AcrR family transcriptional regulator</fullName>
    </submittedName>
</protein>
<dbReference type="GO" id="GO:0000976">
    <property type="term" value="F:transcription cis-regulatory region binding"/>
    <property type="evidence" value="ECO:0007669"/>
    <property type="project" value="TreeGrafter"/>
</dbReference>
<evidence type="ECO:0000259" key="5">
    <source>
        <dbReference type="PROSITE" id="PS50977"/>
    </source>
</evidence>
<dbReference type="InterPro" id="IPR050109">
    <property type="entry name" value="HTH-type_TetR-like_transc_reg"/>
</dbReference>
<dbReference type="InterPro" id="IPR001647">
    <property type="entry name" value="HTH_TetR"/>
</dbReference>
<dbReference type="AlphaFoldDB" id="A0A7J5AXB6"/>
<evidence type="ECO:0000256" key="4">
    <source>
        <dbReference type="PROSITE-ProRule" id="PRU00335"/>
    </source>
</evidence>